<name>A0A0X3PF75_SCHSO</name>
<dbReference type="EMBL" id="GEEE01017309">
    <property type="protein sequence ID" value="JAP45916.1"/>
    <property type="molecule type" value="Transcribed_RNA"/>
</dbReference>
<gene>
    <name evidence="1" type="ORF">TR150457</name>
</gene>
<proteinExistence type="predicted"/>
<evidence type="ECO:0000313" key="1">
    <source>
        <dbReference type="EMBL" id="JAP45916.1"/>
    </source>
</evidence>
<accession>A0A0X3PF75</accession>
<protein>
    <submittedName>
        <fullName evidence="1">Uncharacterized protein</fullName>
    </submittedName>
</protein>
<reference evidence="1" key="1">
    <citation type="submission" date="2016-01" db="EMBL/GenBank/DDBJ databases">
        <title>Reference transcriptome for the parasite Schistocephalus solidus: insights into the molecular evolution of parasitism.</title>
        <authorList>
            <person name="Hebert F.O."/>
            <person name="Grambauer S."/>
            <person name="Barber I."/>
            <person name="Landry C.R."/>
            <person name="Aubin-Horth N."/>
        </authorList>
    </citation>
    <scope>NUCLEOTIDE SEQUENCE</scope>
</reference>
<organism evidence="1">
    <name type="scientific">Schistocephalus solidus</name>
    <name type="common">Tapeworm</name>
    <dbReference type="NCBI Taxonomy" id="70667"/>
    <lineage>
        <taxon>Eukaryota</taxon>
        <taxon>Metazoa</taxon>
        <taxon>Spiralia</taxon>
        <taxon>Lophotrochozoa</taxon>
        <taxon>Platyhelminthes</taxon>
        <taxon>Cestoda</taxon>
        <taxon>Eucestoda</taxon>
        <taxon>Diphyllobothriidea</taxon>
        <taxon>Diphyllobothriidae</taxon>
        <taxon>Schistocephalus</taxon>
    </lineage>
</organism>
<dbReference type="AlphaFoldDB" id="A0A0X3PF75"/>
<sequence length="160" mass="17450">MKCSACVGKKLANTSYSSGKIMRRLSSNACTLLGGASNTPTVTAMGSGEYVQLGFVRQLTEHVLISSKDITGNEVVAYLVIDRLQMKKKTKREFRPILGRSMQSLAGEIFVIGIYCGHSKPLDGQSFCKPLTEKLISLAMSVLCPSNRPDGVVQFDYCNF</sequence>